<dbReference type="AlphaFoldDB" id="A0A1M4T1Y2"/>
<feature type="transmembrane region" description="Helical" evidence="2">
    <location>
        <begin position="50"/>
        <end position="73"/>
    </location>
</feature>
<dbReference type="PANTHER" id="PTHR43298">
    <property type="entry name" value="MULTIDRUG RESISTANCE PROTEIN NORM-RELATED"/>
    <property type="match status" value="1"/>
</dbReference>
<dbReference type="EMBL" id="FQUV01000001">
    <property type="protein sequence ID" value="SHE38424.1"/>
    <property type="molecule type" value="Genomic_DNA"/>
</dbReference>
<evidence type="ECO:0000256" key="1">
    <source>
        <dbReference type="ARBA" id="ARBA00022448"/>
    </source>
</evidence>
<name>A0A1M4T1Y2_9RHOB</name>
<evidence type="ECO:0000313" key="3">
    <source>
        <dbReference type="EMBL" id="SHE38424.1"/>
    </source>
</evidence>
<feature type="transmembrane region" description="Helical" evidence="2">
    <location>
        <begin position="413"/>
        <end position="432"/>
    </location>
</feature>
<dbReference type="GO" id="GO:0005886">
    <property type="term" value="C:plasma membrane"/>
    <property type="evidence" value="ECO:0007669"/>
    <property type="project" value="TreeGrafter"/>
</dbReference>
<keyword evidence="2" id="KW-1133">Transmembrane helix</keyword>
<feature type="transmembrane region" description="Helical" evidence="2">
    <location>
        <begin position="357"/>
        <end position="375"/>
    </location>
</feature>
<feature type="transmembrane region" description="Helical" evidence="2">
    <location>
        <begin position="171"/>
        <end position="191"/>
    </location>
</feature>
<evidence type="ECO:0000256" key="2">
    <source>
        <dbReference type="SAM" id="Phobius"/>
    </source>
</evidence>
<feature type="transmembrane region" description="Helical" evidence="2">
    <location>
        <begin position="138"/>
        <end position="159"/>
    </location>
</feature>
<keyword evidence="4" id="KW-1185">Reference proteome</keyword>
<proteinExistence type="predicted"/>
<dbReference type="RefSeq" id="WP_073139332.1">
    <property type="nucleotide sequence ID" value="NZ_FQUV01000001.1"/>
</dbReference>
<dbReference type="OrthoDB" id="9780160at2"/>
<feature type="transmembrane region" description="Helical" evidence="2">
    <location>
        <begin position="94"/>
        <end position="118"/>
    </location>
</feature>
<accession>A0A1M4T1Y2</accession>
<sequence>MPTKSVQKDAMPSPGAKDVFSLAWPMTLKAIFLHGTVVIDGFLLSSLGEGPLAAMGLAAALGGIVLGVIFAFSHAMQIRTAQAFGGGDQIFLKSVLASGLAVSLSIGVIGVAAIHIWGGTLINALAPSVEIAQQAQTYLSIFTVVIIAEAVGQCIASFFNGCSRSKLPLYGYLLSVPVNITISIVLIHGLFGFPALGVAGAALGSAIAITLQTAFWSVLLLRTNGHLRHVVGWHRGTFVPTVKRHMHFALPIAATFVSATLATHVCSLIYANMSLNGFAAMTLIAPWNLLAGQVAMQWTQATGILVAQLLGKRTPEDVLDHFLSRAWMGAFVAAGIVSMIFLAMCLSLDWIYPNLEVETRAILFSFLPILMIIQFPRATNAICGNTLRAAGDTVYVMHIFIWTQWAFRVPATALFVLYFDFSAFWILSLFLWEEVLKFPAFHRRLWRGDWKRSDVAA</sequence>
<keyword evidence="2" id="KW-0472">Membrane</keyword>
<feature type="transmembrane region" description="Helical" evidence="2">
    <location>
        <begin position="330"/>
        <end position="351"/>
    </location>
</feature>
<dbReference type="PANTHER" id="PTHR43298:SF2">
    <property type="entry name" value="FMN_FAD EXPORTER YEEO-RELATED"/>
    <property type="match status" value="1"/>
</dbReference>
<dbReference type="InterPro" id="IPR002528">
    <property type="entry name" value="MATE_fam"/>
</dbReference>
<organism evidence="3 4">
    <name type="scientific">Litoreibacter ascidiaceicola</name>
    <dbReference type="NCBI Taxonomy" id="1486859"/>
    <lineage>
        <taxon>Bacteria</taxon>
        <taxon>Pseudomonadati</taxon>
        <taxon>Pseudomonadota</taxon>
        <taxon>Alphaproteobacteria</taxon>
        <taxon>Rhodobacterales</taxon>
        <taxon>Roseobacteraceae</taxon>
        <taxon>Litoreibacter</taxon>
    </lineage>
</organism>
<dbReference type="InterPro" id="IPR050222">
    <property type="entry name" value="MATE_MdtK"/>
</dbReference>
<dbReference type="GO" id="GO:0015297">
    <property type="term" value="F:antiporter activity"/>
    <property type="evidence" value="ECO:0007669"/>
    <property type="project" value="InterPro"/>
</dbReference>
<feature type="transmembrane region" description="Helical" evidence="2">
    <location>
        <begin position="21"/>
        <end position="44"/>
    </location>
</feature>
<feature type="transmembrane region" description="Helical" evidence="2">
    <location>
        <begin position="248"/>
        <end position="270"/>
    </location>
</feature>
<feature type="transmembrane region" description="Helical" evidence="2">
    <location>
        <begin position="197"/>
        <end position="221"/>
    </location>
</feature>
<keyword evidence="2" id="KW-0812">Transmembrane</keyword>
<reference evidence="4" key="1">
    <citation type="submission" date="2016-11" db="EMBL/GenBank/DDBJ databases">
        <authorList>
            <person name="Varghese N."/>
            <person name="Submissions S."/>
        </authorList>
    </citation>
    <scope>NUCLEOTIDE SEQUENCE [LARGE SCALE GENOMIC DNA]</scope>
    <source>
        <strain evidence="4">DSM 100566</strain>
    </source>
</reference>
<keyword evidence="1" id="KW-0813">Transport</keyword>
<dbReference type="STRING" id="1486859.SAMN05444273_101273"/>
<protein>
    <submittedName>
        <fullName evidence="3">Na+-driven multidrug efflux pump</fullName>
    </submittedName>
</protein>
<dbReference type="Pfam" id="PF01554">
    <property type="entry name" value="MatE"/>
    <property type="match status" value="2"/>
</dbReference>
<dbReference type="GO" id="GO:0042910">
    <property type="term" value="F:xenobiotic transmembrane transporter activity"/>
    <property type="evidence" value="ECO:0007669"/>
    <property type="project" value="InterPro"/>
</dbReference>
<evidence type="ECO:0000313" key="4">
    <source>
        <dbReference type="Proteomes" id="UP000184144"/>
    </source>
</evidence>
<gene>
    <name evidence="3" type="ORF">SAMN05444273_101273</name>
</gene>
<dbReference type="Proteomes" id="UP000184144">
    <property type="component" value="Unassembled WGS sequence"/>
</dbReference>